<feature type="signal peptide" evidence="3">
    <location>
        <begin position="1"/>
        <end position="19"/>
    </location>
</feature>
<feature type="compositionally biased region" description="Low complexity" evidence="1">
    <location>
        <begin position="470"/>
        <end position="484"/>
    </location>
</feature>
<keyword evidence="3" id="KW-0732">Signal</keyword>
<name>A0ABR2HM98_9PEZI</name>
<feature type="transmembrane region" description="Helical" evidence="2">
    <location>
        <begin position="795"/>
        <end position="817"/>
    </location>
</feature>
<dbReference type="PROSITE" id="PS51257">
    <property type="entry name" value="PROKAR_LIPOPROTEIN"/>
    <property type="match status" value="1"/>
</dbReference>
<feature type="chain" id="PRO_5046503540" evidence="3">
    <location>
        <begin position="20"/>
        <end position="818"/>
    </location>
</feature>
<feature type="region of interest" description="Disordered" evidence="1">
    <location>
        <begin position="641"/>
        <end position="662"/>
    </location>
</feature>
<proteinExistence type="predicted"/>
<feature type="compositionally biased region" description="Low complexity" evidence="1">
    <location>
        <begin position="752"/>
        <end position="775"/>
    </location>
</feature>
<feature type="region of interest" description="Disordered" evidence="1">
    <location>
        <begin position="470"/>
        <end position="489"/>
    </location>
</feature>
<keyword evidence="5" id="KW-1185">Reference proteome</keyword>
<feature type="region of interest" description="Disordered" evidence="1">
    <location>
        <begin position="348"/>
        <end position="374"/>
    </location>
</feature>
<keyword evidence="2" id="KW-0812">Transmembrane</keyword>
<dbReference type="Proteomes" id="UP001390339">
    <property type="component" value="Unassembled WGS sequence"/>
</dbReference>
<protein>
    <submittedName>
        <fullName evidence="4">Uncharacterized protein</fullName>
    </submittedName>
</protein>
<evidence type="ECO:0000313" key="5">
    <source>
        <dbReference type="Proteomes" id="UP001390339"/>
    </source>
</evidence>
<organism evidence="4 5">
    <name type="scientific">Apiospora arundinis</name>
    <dbReference type="NCBI Taxonomy" id="335852"/>
    <lineage>
        <taxon>Eukaryota</taxon>
        <taxon>Fungi</taxon>
        <taxon>Dikarya</taxon>
        <taxon>Ascomycota</taxon>
        <taxon>Pezizomycotina</taxon>
        <taxon>Sordariomycetes</taxon>
        <taxon>Xylariomycetidae</taxon>
        <taxon>Amphisphaeriales</taxon>
        <taxon>Apiosporaceae</taxon>
        <taxon>Apiospora</taxon>
    </lineage>
</organism>
<feature type="region of interest" description="Disordered" evidence="1">
    <location>
        <begin position="510"/>
        <end position="550"/>
    </location>
</feature>
<dbReference type="EMBL" id="JAPCWZ010000010">
    <property type="protein sequence ID" value="KAK8849171.1"/>
    <property type="molecule type" value="Genomic_DNA"/>
</dbReference>
<keyword evidence="2" id="KW-0472">Membrane</keyword>
<accession>A0ABR2HM98</accession>
<feature type="compositionally biased region" description="Polar residues" evidence="1">
    <location>
        <begin position="510"/>
        <end position="523"/>
    </location>
</feature>
<keyword evidence="2" id="KW-1133">Transmembrane helix</keyword>
<reference evidence="4 5" key="1">
    <citation type="journal article" date="2024" name="IMA Fungus">
        <title>Apiospora arundinis, a panoply of carbohydrate-active enzymes and secondary metabolites.</title>
        <authorList>
            <person name="Sorensen T."/>
            <person name="Petersen C."/>
            <person name="Muurmann A.T."/>
            <person name="Christiansen J.V."/>
            <person name="Brundto M.L."/>
            <person name="Overgaard C.K."/>
            <person name="Boysen A.T."/>
            <person name="Wollenberg R.D."/>
            <person name="Larsen T.O."/>
            <person name="Sorensen J.L."/>
            <person name="Nielsen K.L."/>
            <person name="Sondergaard T.E."/>
        </authorList>
    </citation>
    <scope>NUCLEOTIDE SEQUENCE [LARGE SCALE GENOMIC DNA]</scope>
    <source>
        <strain evidence="4 5">AAU 773</strain>
    </source>
</reference>
<sequence length="818" mass="82977">MLFQRSFAAALLAAVGCLASPTPPLEVSMLTSDQTDAMVLEGINLAHTSQLERRLKADFSMAKKWNHEVLFDGGYAWKQDNSAETVGLAITCLDCETKGSVTAKLWEDLLHPSLRLQFNGVEAYILLGLNASTSTTVSVNLFASNTPIGLHYPGLSVGVVFFVDLVFTLDAHIDMSGGFYVKLADDAFLQADIFKGDVKDYFFDGIKSKSLPITVATGSGATFKADLRLRVQVGAEAKLKTFGIGAGAAMGIYANLVEFVAAIETTPTCALETREWFDLNVGAYARLDVVVDYKTLGLVPTVSTTLLSAPTLTQCWIPQKSSGLVGLPGKTITTSASLKTAPTALPMVSSTLSGSQSSRTAVSGSKTTSASNLSASRSTSMSLSASSLPSAASVTAKYTEISAIKVPTPVSSTATPSVAFVFPLNGTGKYPVVTKSGSHAASSSLSSRPSSLSSVSSSLPAAASITGKHSSSSISVSSSHSTATPSPPVVSFVNGTGKYPTVPISHVLPSNSQAIPSSQSGSPSLPAAASITAQPSGSSSITAPPPQSTAVPPVAQAVISVNGTGRYPQSANASSSLTAAGNNQTLVTTTLYSTAAYTATICAAGVANCPKAYQREVTMTKTIDSYTTICPAGAQVTWPAAEASPSSSSSAPADAAVTEPATTSPHVVTEVIALTKVPSPTPETFVPPPVPAPTAAAFGAASVGEGKPSAPVSNAAAAAAFAAFAADYQIDNTPRVGNATFAAAPVQFFSSSSSSPTSASSSGSSSSSTATGTGAYKPTQTAQTTSSVPLTAGGVVSYAVGNVGLVVGSIMVSFIMLG</sequence>
<feature type="region of interest" description="Disordered" evidence="1">
    <location>
        <begin position="752"/>
        <end position="784"/>
    </location>
</feature>
<evidence type="ECO:0000256" key="2">
    <source>
        <dbReference type="SAM" id="Phobius"/>
    </source>
</evidence>
<feature type="compositionally biased region" description="Polar residues" evidence="1">
    <location>
        <begin position="531"/>
        <end position="542"/>
    </location>
</feature>
<evidence type="ECO:0000256" key="3">
    <source>
        <dbReference type="SAM" id="SignalP"/>
    </source>
</evidence>
<feature type="compositionally biased region" description="Low complexity" evidence="1">
    <location>
        <begin position="349"/>
        <end position="358"/>
    </location>
</feature>
<evidence type="ECO:0000256" key="1">
    <source>
        <dbReference type="SAM" id="MobiDB-lite"/>
    </source>
</evidence>
<gene>
    <name evidence="4" type="ORF">PGQ11_015651</name>
</gene>
<comment type="caution">
    <text evidence="4">The sequence shown here is derived from an EMBL/GenBank/DDBJ whole genome shotgun (WGS) entry which is preliminary data.</text>
</comment>
<evidence type="ECO:0000313" key="4">
    <source>
        <dbReference type="EMBL" id="KAK8849171.1"/>
    </source>
</evidence>
<feature type="compositionally biased region" description="Low complexity" evidence="1">
    <location>
        <begin position="641"/>
        <end position="656"/>
    </location>
</feature>